<dbReference type="RefSeq" id="WP_354190931.1">
    <property type="nucleotide sequence ID" value="NZ_JBEPLI010000061.1"/>
</dbReference>
<evidence type="ECO:0000313" key="1">
    <source>
        <dbReference type="EMBL" id="MET3590556.1"/>
    </source>
</evidence>
<keyword evidence="2" id="KW-1185">Reference proteome</keyword>
<proteinExistence type="predicted"/>
<comment type="caution">
    <text evidence="1">The sequence shown here is derived from an EMBL/GenBank/DDBJ whole genome shotgun (WGS) entry which is preliminary data.</text>
</comment>
<gene>
    <name evidence="1" type="ORF">ABID23_001672</name>
</gene>
<reference evidence="1 2" key="1">
    <citation type="submission" date="2024-06" db="EMBL/GenBank/DDBJ databases">
        <title>Genomic Encyclopedia of Type Strains, Phase IV (KMG-IV): sequencing the most valuable type-strain genomes for metagenomic binning, comparative biology and taxonomic classification.</title>
        <authorList>
            <person name="Goeker M."/>
        </authorList>
    </citation>
    <scope>NUCLEOTIDE SEQUENCE [LARGE SCALE GENOMIC DNA]</scope>
    <source>
        <strain evidence="1 2">DSM 23649</strain>
    </source>
</reference>
<accession>A0ABV2HJ20</accession>
<protein>
    <submittedName>
        <fullName evidence="1">Uncharacterized protein</fullName>
    </submittedName>
</protein>
<sequence length="240" mass="28621">MKSLSITLVIIFIAFFSISVLSRYTSVDSLEQYDKLYEKYVSENYQNLEYHQKLAKAKESVKYLKTFMEWTVNIPHDESPFWKHLITLPSNPPEFNILKHYHIVLVFCGRFADLLQGDKSMPTVTFNDLQTELKKYGSIFNNWHNIETTFFQAKFETHFNDPMFEYAEKFLNSPNGISRKEQTIRTEHMILGHESVRLQNTVNMCSIAINVHREMMPEENVRPPVRYSYFEKWKQYLKIF</sequence>
<dbReference type="Proteomes" id="UP001549086">
    <property type="component" value="Unassembled WGS sequence"/>
</dbReference>
<evidence type="ECO:0000313" key="2">
    <source>
        <dbReference type="Proteomes" id="UP001549086"/>
    </source>
</evidence>
<name>A0ABV2HJ20_9HYPH</name>
<organism evidence="1 2">
    <name type="scientific">Bartonella silvatica</name>
    <dbReference type="NCBI Taxonomy" id="357760"/>
    <lineage>
        <taxon>Bacteria</taxon>
        <taxon>Pseudomonadati</taxon>
        <taxon>Pseudomonadota</taxon>
        <taxon>Alphaproteobacteria</taxon>
        <taxon>Hyphomicrobiales</taxon>
        <taxon>Bartonellaceae</taxon>
        <taxon>Bartonella</taxon>
    </lineage>
</organism>
<dbReference type="EMBL" id="JBEPLI010000061">
    <property type="protein sequence ID" value="MET3590556.1"/>
    <property type="molecule type" value="Genomic_DNA"/>
</dbReference>